<dbReference type="InterPro" id="IPR011249">
    <property type="entry name" value="Metalloenz_LuxS/M16"/>
</dbReference>
<sequence length="473" mass="50124">MRMIRLAAAFGLALGLSAPALAQTFPATPPPIGQPKPFRVPATETFALPNGLSVTLIPYGIAPKTVVSLRVSAGNLNEGERTWLADLTGQMLKEGAAGRSSQALSQAAAGMGGDLNVTVTAQQTIIGMNVLSEHAAEAVRLVSDVARRPDFPESELARVKQNMGRDLAVALSQPGPVASMVFARTYYGPQHPYGRTFPTAEQLGGYQLADIKGFYGENFGARRSRLYVAGQFDAAAVKQAIQASFASWTAGPQRLSLPPSPKAGPQVVLVDRPGAPQSTIRLGFGVPRAGSEGDIPLRVTNALLGGAFSSRITRNIRESKGYTYSPGSGIVFQPDDALWTFQADVTTDVTGPALKEVFHEIRQLQTQPPGAEEAAGMRQYLAGTFILQNGSAATLVNSIATRDLLGLPGDWLDRYVPRVLAVEPATMTRVAGERLPLGKMTLVVVGDLSKITPQLKALPELRDATFQTASAVP</sequence>
<dbReference type="EMBL" id="QFYR01000001">
    <property type="protein sequence ID" value="RAK58013.1"/>
    <property type="molecule type" value="Genomic_DNA"/>
</dbReference>
<protein>
    <submittedName>
        <fullName evidence="4">Insulinase family protein</fullName>
    </submittedName>
</protein>
<evidence type="ECO:0000259" key="2">
    <source>
        <dbReference type="Pfam" id="PF00675"/>
    </source>
</evidence>
<dbReference type="SUPFAM" id="SSF63411">
    <property type="entry name" value="LuxS/MPP-like metallohydrolase"/>
    <property type="match status" value="2"/>
</dbReference>
<dbReference type="Proteomes" id="UP000249725">
    <property type="component" value="Unassembled WGS sequence"/>
</dbReference>
<dbReference type="PANTHER" id="PTHR11851:SF224">
    <property type="entry name" value="PROCESSING PROTEASE"/>
    <property type="match status" value="1"/>
</dbReference>
<dbReference type="Gene3D" id="3.30.830.10">
    <property type="entry name" value="Metalloenzyme, LuxS/M16 peptidase-like"/>
    <property type="match status" value="2"/>
</dbReference>
<dbReference type="GO" id="GO:0046872">
    <property type="term" value="F:metal ion binding"/>
    <property type="evidence" value="ECO:0007669"/>
    <property type="project" value="InterPro"/>
</dbReference>
<dbReference type="Pfam" id="PF05193">
    <property type="entry name" value="Peptidase_M16_C"/>
    <property type="match status" value="1"/>
</dbReference>
<name>A0A328ASG8_9CAUL</name>
<keyword evidence="5" id="KW-1185">Reference proteome</keyword>
<dbReference type="InterPro" id="IPR050361">
    <property type="entry name" value="MPP/UQCRC_Complex"/>
</dbReference>
<dbReference type="InterPro" id="IPR011765">
    <property type="entry name" value="Pept_M16_N"/>
</dbReference>
<feature type="domain" description="Peptidase M16 C-terminal" evidence="3">
    <location>
        <begin position="208"/>
        <end position="376"/>
    </location>
</feature>
<evidence type="ECO:0000259" key="3">
    <source>
        <dbReference type="Pfam" id="PF05193"/>
    </source>
</evidence>
<evidence type="ECO:0000313" key="4">
    <source>
        <dbReference type="EMBL" id="RAK58013.1"/>
    </source>
</evidence>
<evidence type="ECO:0000313" key="5">
    <source>
        <dbReference type="Proteomes" id="UP000249725"/>
    </source>
</evidence>
<feature type="chain" id="PRO_5016346597" evidence="1">
    <location>
        <begin position="23"/>
        <end position="473"/>
    </location>
</feature>
<dbReference type="PANTHER" id="PTHR11851">
    <property type="entry name" value="METALLOPROTEASE"/>
    <property type="match status" value="1"/>
</dbReference>
<feature type="domain" description="Peptidase M16 N-terminal" evidence="2">
    <location>
        <begin position="64"/>
        <end position="175"/>
    </location>
</feature>
<organism evidence="4 5">
    <name type="scientific">Phenylobacterium deserti</name>
    <dbReference type="NCBI Taxonomy" id="1914756"/>
    <lineage>
        <taxon>Bacteria</taxon>
        <taxon>Pseudomonadati</taxon>
        <taxon>Pseudomonadota</taxon>
        <taxon>Alphaproteobacteria</taxon>
        <taxon>Caulobacterales</taxon>
        <taxon>Caulobacteraceae</taxon>
        <taxon>Phenylobacterium</taxon>
    </lineage>
</organism>
<evidence type="ECO:0000256" key="1">
    <source>
        <dbReference type="SAM" id="SignalP"/>
    </source>
</evidence>
<dbReference type="RefSeq" id="WP_111514463.1">
    <property type="nucleotide sequence ID" value="NZ_QFYR01000001.1"/>
</dbReference>
<keyword evidence="1" id="KW-0732">Signal</keyword>
<feature type="signal peptide" evidence="1">
    <location>
        <begin position="1"/>
        <end position="22"/>
    </location>
</feature>
<comment type="caution">
    <text evidence="4">The sequence shown here is derived from an EMBL/GenBank/DDBJ whole genome shotgun (WGS) entry which is preliminary data.</text>
</comment>
<dbReference type="AlphaFoldDB" id="A0A328ASG8"/>
<accession>A0A328ASG8</accession>
<reference evidence="5" key="1">
    <citation type="submission" date="2018-05" db="EMBL/GenBank/DDBJ databases">
        <authorList>
            <person name="Li X."/>
        </authorList>
    </citation>
    <scope>NUCLEOTIDE SEQUENCE [LARGE SCALE GENOMIC DNA]</scope>
    <source>
        <strain evidence="5">YIM 73061</strain>
    </source>
</reference>
<dbReference type="InterPro" id="IPR007863">
    <property type="entry name" value="Peptidase_M16_C"/>
</dbReference>
<dbReference type="OrthoDB" id="9811314at2"/>
<gene>
    <name evidence="4" type="ORF">DJ018_08920</name>
</gene>
<dbReference type="Pfam" id="PF00675">
    <property type="entry name" value="Peptidase_M16"/>
    <property type="match status" value="1"/>
</dbReference>
<proteinExistence type="predicted"/>